<dbReference type="Gene3D" id="3.30.420.40">
    <property type="match status" value="2"/>
</dbReference>
<dbReference type="Gene3D" id="3.90.870.20">
    <property type="entry name" value="Carbamoyltransferase, C-terminal domain"/>
    <property type="match status" value="1"/>
</dbReference>
<dbReference type="SUPFAM" id="SSF53067">
    <property type="entry name" value="Actin-like ATPase domain"/>
    <property type="match status" value="1"/>
</dbReference>
<evidence type="ECO:0000313" key="5">
    <source>
        <dbReference type="Proteomes" id="UP001595859"/>
    </source>
</evidence>
<dbReference type="InterPro" id="IPR003696">
    <property type="entry name" value="Carbtransf_dom"/>
</dbReference>
<dbReference type="Pfam" id="PF16861">
    <property type="entry name" value="Carbam_trans_C"/>
    <property type="match status" value="1"/>
</dbReference>
<reference evidence="5" key="1">
    <citation type="journal article" date="2019" name="Int. J. Syst. Evol. Microbiol.">
        <title>The Global Catalogue of Microorganisms (GCM) 10K type strain sequencing project: providing services to taxonomists for standard genome sequencing and annotation.</title>
        <authorList>
            <consortium name="The Broad Institute Genomics Platform"/>
            <consortium name="The Broad Institute Genome Sequencing Center for Infectious Disease"/>
            <person name="Wu L."/>
            <person name="Ma J."/>
        </authorList>
    </citation>
    <scope>NUCLEOTIDE SEQUENCE [LARGE SCALE GENOMIC DNA]</scope>
    <source>
        <strain evidence="5">ZS-22-S1</strain>
    </source>
</reference>
<feature type="domain" description="Carbamoyltransferase C-terminal" evidence="3">
    <location>
        <begin position="396"/>
        <end position="567"/>
    </location>
</feature>
<evidence type="ECO:0000259" key="2">
    <source>
        <dbReference type="Pfam" id="PF02543"/>
    </source>
</evidence>
<dbReference type="Pfam" id="PF02543">
    <property type="entry name" value="Carbam_trans_N"/>
    <property type="match status" value="1"/>
</dbReference>
<dbReference type="InterPro" id="IPR031730">
    <property type="entry name" value="Carbam_trans_C"/>
</dbReference>
<dbReference type="InterPro" id="IPR043129">
    <property type="entry name" value="ATPase_NBD"/>
</dbReference>
<gene>
    <name evidence="4" type="ORF">ACFPCV_37540</name>
</gene>
<feature type="domain" description="Carbamoyltransferase" evidence="2">
    <location>
        <begin position="16"/>
        <end position="340"/>
    </location>
</feature>
<evidence type="ECO:0000313" key="4">
    <source>
        <dbReference type="EMBL" id="MFC4859232.1"/>
    </source>
</evidence>
<dbReference type="InterPro" id="IPR038152">
    <property type="entry name" value="Carbam_trans_C_sf"/>
</dbReference>
<dbReference type="Proteomes" id="UP001595859">
    <property type="component" value="Unassembled WGS sequence"/>
</dbReference>
<proteinExistence type="inferred from homology"/>
<dbReference type="PANTHER" id="PTHR34847:SF1">
    <property type="entry name" value="NODULATION PROTEIN U"/>
    <property type="match status" value="1"/>
</dbReference>
<dbReference type="EMBL" id="JBHSIS010000027">
    <property type="protein sequence ID" value="MFC4859232.1"/>
    <property type="molecule type" value="Genomic_DNA"/>
</dbReference>
<dbReference type="RefSeq" id="WP_378062295.1">
    <property type="nucleotide sequence ID" value="NZ_JBHSIS010000027.1"/>
</dbReference>
<protein>
    <submittedName>
        <fullName evidence="4">Carbamoyltransferase</fullName>
    </submittedName>
</protein>
<comment type="caution">
    <text evidence="4">The sequence shown here is derived from an EMBL/GenBank/DDBJ whole genome shotgun (WGS) entry which is preliminary data.</text>
</comment>
<keyword evidence="5" id="KW-1185">Reference proteome</keyword>
<dbReference type="PANTHER" id="PTHR34847">
    <property type="entry name" value="NODULATION PROTEIN U"/>
    <property type="match status" value="1"/>
</dbReference>
<dbReference type="InterPro" id="IPR051338">
    <property type="entry name" value="NodU/CmcH_Carbamoyltrnsfr"/>
</dbReference>
<accession>A0ABV9SFH0</accession>
<evidence type="ECO:0000256" key="1">
    <source>
        <dbReference type="ARBA" id="ARBA00006129"/>
    </source>
</evidence>
<organism evidence="4 5">
    <name type="scientific">Actinophytocola glycyrrhizae</name>
    <dbReference type="NCBI Taxonomy" id="2044873"/>
    <lineage>
        <taxon>Bacteria</taxon>
        <taxon>Bacillati</taxon>
        <taxon>Actinomycetota</taxon>
        <taxon>Actinomycetes</taxon>
        <taxon>Pseudonocardiales</taxon>
        <taxon>Pseudonocardiaceae</taxon>
    </lineage>
</organism>
<comment type="similarity">
    <text evidence="1">Belongs to the NodU/CmcH family.</text>
</comment>
<name>A0ABV9SFH0_9PSEU</name>
<sequence length="574" mass="63395">MPGLTEFEYSATQGADAAAALVRGGQVVAAAAQERFDRVKHSSAFPLDAVRFCLQAARASMADVATVAHAFSYGDLRATFEDDDFYEKFYTEALSPEVNRREAERVLGDDFGGRYLPVEHHLAHAASAYYPSGHRDSLVVVSDGLGERNSATIWHWSEDGTADRLREVRAINSVGLLYGIFTMYLGFRFADGEYKVMGLAPWGDPSRTARQIMDRFVELEPEGEYRIPLLLHDVTALEKESHRGTITAIEEVFGPRRLPADPIEQRHRDVAAGVQAVLQLVQLHVLSHFRELTGSRAIAMAGGVALNCAFNGTLLRTGLFEQVYVQPASGDDGAALGAALVAFERTYGRPTPDSTALLGPEFDDEECRVAARAAVADDIVAEVDLDEAVLIDEVVRLILAGAVVGWFNGRMEFGPRALGNRSILADPRRSDMRERINRLVKKRESFRPFAPAVLAQQAGQFFEVPTGVERQFREMLLVAHVRDNYRTALPAVTHVDGTARVQTVFEDENPRFWRLLAAMGRASGYPILLNTSFNVAGQPIVCTPAEAAETFRRAELDAVVMGRNLLTRRERTER</sequence>
<evidence type="ECO:0000259" key="3">
    <source>
        <dbReference type="Pfam" id="PF16861"/>
    </source>
</evidence>